<organism evidence="2 3">
    <name type="scientific">Gonium pectorale</name>
    <name type="common">Green alga</name>
    <dbReference type="NCBI Taxonomy" id="33097"/>
    <lineage>
        <taxon>Eukaryota</taxon>
        <taxon>Viridiplantae</taxon>
        <taxon>Chlorophyta</taxon>
        <taxon>core chlorophytes</taxon>
        <taxon>Chlorophyceae</taxon>
        <taxon>CS clade</taxon>
        <taxon>Chlamydomonadales</taxon>
        <taxon>Volvocaceae</taxon>
        <taxon>Gonium</taxon>
    </lineage>
</organism>
<protein>
    <submittedName>
        <fullName evidence="2">Uncharacterized protein</fullName>
    </submittedName>
</protein>
<keyword evidence="3" id="KW-1185">Reference proteome</keyword>
<keyword evidence="1" id="KW-0732">Signal</keyword>
<evidence type="ECO:0000256" key="1">
    <source>
        <dbReference type="SAM" id="SignalP"/>
    </source>
</evidence>
<gene>
    <name evidence="2" type="ORF">GPECTOR_5g377</name>
</gene>
<feature type="chain" id="PRO_5007562371" evidence="1">
    <location>
        <begin position="48"/>
        <end position="215"/>
    </location>
</feature>
<proteinExistence type="predicted"/>
<dbReference type="Proteomes" id="UP000075714">
    <property type="component" value="Unassembled WGS sequence"/>
</dbReference>
<accession>A0A150GY70</accession>
<dbReference type="EMBL" id="LSYV01000006">
    <property type="protein sequence ID" value="KXZ54290.1"/>
    <property type="molecule type" value="Genomic_DNA"/>
</dbReference>
<evidence type="ECO:0000313" key="2">
    <source>
        <dbReference type="EMBL" id="KXZ54290.1"/>
    </source>
</evidence>
<name>A0A150GY70_GONPE</name>
<sequence length="215" mass="23285">MTVRSSFSVLRRHDSEARCDQPVLGRTHAGSVLLLGLVLLLLGETESQGVAVVSNSKELYAALNVSDVASIHLTQDIALNSQDWAAPLRIGRNVTVGAHPVLAVIQVYVTLDCASLARRISLAPGVSLTFRFLELNNYVTDVGFTMLLLLPSPGAVVVYDNVIQRRRAGFEGKRNLADLQALPRLPGRSSAVITSNSSNNSSSQQRAFYLPRFCP</sequence>
<comment type="caution">
    <text evidence="2">The sequence shown here is derived from an EMBL/GenBank/DDBJ whole genome shotgun (WGS) entry which is preliminary data.</text>
</comment>
<feature type="signal peptide" evidence="1">
    <location>
        <begin position="1"/>
        <end position="47"/>
    </location>
</feature>
<evidence type="ECO:0000313" key="3">
    <source>
        <dbReference type="Proteomes" id="UP000075714"/>
    </source>
</evidence>
<dbReference type="AlphaFoldDB" id="A0A150GY70"/>
<reference evidence="3" key="1">
    <citation type="journal article" date="2016" name="Nat. Commun.">
        <title>The Gonium pectorale genome demonstrates co-option of cell cycle regulation during the evolution of multicellularity.</title>
        <authorList>
            <person name="Hanschen E.R."/>
            <person name="Marriage T.N."/>
            <person name="Ferris P.J."/>
            <person name="Hamaji T."/>
            <person name="Toyoda A."/>
            <person name="Fujiyama A."/>
            <person name="Neme R."/>
            <person name="Noguchi H."/>
            <person name="Minakuchi Y."/>
            <person name="Suzuki M."/>
            <person name="Kawai-Toyooka H."/>
            <person name="Smith D.R."/>
            <person name="Sparks H."/>
            <person name="Anderson J."/>
            <person name="Bakaric R."/>
            <person name="Luria V."/>
            <person name="Karger A."/>
            <person name="Kirschner M.W."/>
            <person name="Durand P.M."/>
            <person name="Michod R.E."/>
            <person name="Nozaki H."/>
            <person name="Olson B.J."/>
        </authorList>
    </citation>
    <scope>NUCLEOTIDE SEQUENCE [LARGE SCALE GENOMIC DNA]</scope>
    <source>
        <strain evidence="3">NIES-2863</strain>
    </source>
</reference>
<dbReference type="OrthoDB" id="5979581at2759"/>